<evidence type="ECO:0000256" key="4">
    <source>
        <dbReference type="SAM" id="MobiDB-lite"/>
    </source>
</evidence>
<evidence type="ECO:0000256" key="1">
    <source>
        <dbReference type="ARBA" id="ARBA00022679"/>
    </source>
</evidence>
<dbReference type="FunFam" id="3.40.630.30:FF:000034">
    <property type="entry name" value="N-alpha-acetyltransferase 20"/>
    <property type="match status" value="1"/>
</dbReference>
<dbReference type="InterPro" id="IPR051646">
    <property type="entry name" value="NatB_acetyltransferase_subunit"/>
</dbReference>
<dbReference type="SUPFAM" id="SSF55729">
    <property type="entry name" value="Acyl-CoA N-acyltransferases (Nat)"/>
    <property type="match status" value="1"/>
</dbReference>
<dbReference type="EMBL" id="JALJOQ010000007">
    <property type="protein sequence ID" value="KAK9812390.1"/>
    <property type="molecule type" value="Genomic_DNA"/>
</dbReference>
<dbReference type="Proteomes" id="UP001465755">
    <property type="component" value="Unassembled WGS sequence"/>
</dbReference>
<reference evidence="6 7" key="1">
    <citation type="journal article" date="2024" name="Nat. Commun.">
        <title>Phylogenomics reveals the evolutionary origins of lichenization in chlorophyte algae.</title>
        <authorList>
            <person name="Puginier C."/>
            <person name="Libourel C."/>
            <person name="Otte J."/>
            <person name="Skaloud P."/>
            <person name="Haon M."/>
            <person name="Grisel S."/>
            <person name="Petersen M."/>
            <person name="Berrin J.G."/>
            <person name="Delaux P.M."/>
            <person name="Dal Grande F."/>
            <person name="Keller J."/>
        </authorList>
    </citation>
    <scope>NUCLEOTIDE SEQUENCE [LARGE SCALE GENOMIC DNA]</scope>
    <source>
        <strain evidence="6 7">SAG 2036</strain>
    </source>
</reference>
<dbReference type="Gene3D" id="3.40.630.30">
    <property type="match status" value="1"/>
</dbReference>
<protein>
    <recommendedName>
        <fullName evidence="5">N-acetyltransferase domain-containing protein</fullName>
    </recommendedName>
</protein>
<feature type="domain" description="N-acetyltransferase" evidence="5">
    <location>
        <begin position="2"/>
        <end position="151"/>
    </location>
</feature>
<organism evidence="6 7">
    <name type="scientific">Symbiochloris irregularis</name>
    <dbReference type="NCBI Taxonomy" id="706552"/>
    <lineage>
        <taxon>Eukaryota</taxon>
        <taxon>Viridiplantae</taxon>
        <taxon>Chlorophyta</taxon>
        <taxon>core chlorophytes</taxon>
        <taxon>Trebouxiophyceae</taxon>
        <taxon>Trebouxiales</taxon>
        <taxon>Trebouxiaceae</taxon>
        <taxon>Symbiochloris</taxon>
    </lineage>
</organism>
<evidence type="ECO:0000256" key="3">
    <source>
        <dbReference type="ARBA" id="ARBA00025786"/>
    </source>
</evidence>
<evidence type="ECO:0000313" key="6">
    <source>
        <dbReference type="EMBL" id="KAK9812390.1"/>
    </source>
</evidence>
<gene>
    <name evidence="6" type="ORF">WJX73_007027</name>
</gene>
<dbReference type="GO" id="GO:0031416">
    <property type="term" value="C:NatB complex"/>
    <property type="evidence" value="ECO:0007669"/>
    <property type="project" value="TreeGrafter"/>
</dbReference>
<dbReference type="InterPro" id="IPR000182">
    <property type="entry name" value="GNAT_dom"/>
</dbReference>
<accession>A0AAW1PVI5</accession>
<feature type="compositionally biased region" description="Basic and acidic residues" evidence="4">
    <location>
        <begin position="148"/>
        <end position="158"/>
    </location>
</feature>
<comment type="caution">
    <text evidence="6">The sequence shown here is derived from an EMBL/GenBank/DDBJ whole genome shotgun (WGS) entry which is preliminary data.</text>
</comment>
<proteinExistence type="inferred from homology"/>
<dbReference type="PANTHER" id="PTHR45910:SF1">
    <property type="entry name" value="N-ALPHA-ACETYLTRANSFERASE 20"/>
    <property type="match status" value="1"/>
</dbReference>
<evidence type="ECO:0000313" key="7">
    <source>
        <dbReference type="Proteomes" id="UP001465755"/>
    </source>
</evidence>
<sequence length="174" mass="19934">MTSIREFTCDDLFSFNSVNLDYFTETYNLSFYLSYLAKWPEYCLVAEGPDGRCLGYIIGKAEGQGEDWHGHVTAVTVAPESRRLGLARKLMQLLEAITIDVHNGYFVDLFVRKSNATAITMYTQMGYTVYRRVLGYYTGSEDALDMRKAMPRDKDKKSIRPLKHPITPDQLECD</sequence>
<feature type="region of interest" description="Disordered" evidence="4">
    <location>
        <begin position="148"/>
        <end position="174"/>
    </location>
</feature>
<evidence type="ECO:0000259" key="5">
    <source>
        <dbReference type="PROSITE" id="PS51186"/>
    </source>
</evidence>
<dbReference type="CDD" id="cd04301">
    <property type="entry name" value="NAT_SF"/>
    <property type="match status" value="1"/>
</dbReference>
<keyword evidence="2" id="KW-0012">Acyltransferase</keyword>
<dbReference type="PANTHER" id="PTHR45910">
    <property type="entry name" value="N-ALPHA-ACETYLTRANSFERASE 20"/>
    <property type="match status" value="1"/>
</dbReference>
<dbReference type="InterPro" id="IPR016181">
    <property type="entry name" value="Acyl_CoA_acyltransferase"/>
</dbReference>
<name>A0AAW1PVI5_9CHLO</name>
<dbReference type="AlphaFoldDB" id="A0AAW1PVI5"/>
<dbReference type="GO" id="GO:0004596">
    <property type="term" value="F:protein-N-terminal amino-acid acetyltransferase activity"/>
    <property type="evidence" value="ECO:0007669"/>
    <property type="project" value="TreeGrafter"/>
</dbReference>
<dbReference type="Pfam" id="PF00583">
    <property type="entry name" value="Acetyltransf_1"/>
    <property type="match status" value="1"/>
</dbReference>
<evidence type="ECO:0000256" key="2">
    <source>
        <dbReference type="ARBA" id="ARBA00023315"/>
    </source>
</evidence>
<comment type="similarity">
    <text evidence="3">Belongs to the acetyltransferase family. ARD1 subfamily.</text>
</comment>
<keyword evidence="1" id="KW-0808">Transferase</keyword>
<dbReference type="PROSITE" id="PS51186">
    <property type="entry name" value="GNAT"/>
    <property type="match status" value="1"/>
</dbReference>
<keyword evidence="7" id="KW-1185">Reference proteome</keyword>